<evidence type="ECO:0000259" key="1">
    <source>
        <dbReference type="Pfam" id="PF01927"/>
    </source>
</evidence>
<accession>A0A0F9TPL0</accession>
<protein>
    <recommendedName>
        <fullName evidence="1">Mut7-C RNAse domain-containing protein</fullName>
    </recommendedName>
</protein>
<feature type="domain" description="Mut7-C RNAse" evidence="1">
    <location>
        <begin position="9"/>
        <end position="154"/>
    </location>
</feature>
<proteinExistence type="predicted"/>
<sequence length="161" mass="18194">MTASKDNVPRFFCDAMLGGLARWLRAIGYDAAFEYGIDDGRLVEQARSDGRTILSSDGGLFERNVVKNGDVRALYIPQQLSRLEQLRFVVTQLGLERLPARCMACGGELADVPKHTVTDEAPPLAFRHCDQFWRCQGCRKLLWHGTHWQKIEQKLAGLFGR</sequence>
<dbReference type="InterPro" id="IPR002782">
    <property type="entry name" value="Mut7-C_RNAse_dom"/>
</dbReference>
<gene>
    <name evidence="2" type="ORF">LCGC14_0304150</name>
</gene>
<dbReference type="AlphaFoldDB" id="A0A0F9TPL0"/>
<comment type="caution">
    <text evidence="2">The sequence shown here is derived from an EMBL/GenBank/DDBJ whole genome shotgun (WGS) entry which is preliminary data.</text>
</comment>
<organism evidence="2">
    <name type="scientific">marine sediment metagenome</name>
    <dbReference type="NCBI Taxonomy" id="412755"/>
    <lineage>
        <taxon>unclassified sequences</taxon>
        <taxon>metagenomes</taxon>
        <taxon>ecological metagenomes</taxon>
    </lineage>
</organism>
<dbReference type="PANTHER" id="PTHR39081:SF1">
    <property type="entry name" value="MUT7-C RNASE DOMAIN-CONTAINING PROTEIN"/>
    <property type="match status" value="1"/>
</dbReference>
<name>A0A0F9TPL0_9ZZZZ</name>
<dbReference type="Pfam" id="PF01927">
    <property type="entry name" value="Mut7-C"/>
    <property type="match status" value="1"/>
</dbReference>
<dbReference type="PANTHER" id="PTHR39081">
    <property type="entry name" value="MUT7-C DOMAIN-CONTAINING PROTEIN"/>
    <property type="match status" value="1"/>
</dbReference>
<dbReference type="EMBL" id="LAZR01000192">
    <property type="protein sequence ID" value="KKN83000.1"/>
    <property type="molecule type" value="Genomic_DNA"/>
</dbReference>
<reference evidence="2" key="1">
    <citation type="journal article" date="2015" name="Nature">
        <title>Complex archaea that bridge the gap between prokaryotes and eukaryotes.</title>
        <authorList>
            <person name="Spang A."/>
            <person name="Saw J.H."/>
            <person name="Jorgensen S.L."/>
            <person name="Zaremba-Niedzwiedzka K."/>
            <person name="Martijn J."/>
            <person name="Lind A.E."/>
            <person name="van Eijk R."/>
            <person name="Schleper C."/>
            <person name="Guy L."/>
            <person name="Ettema T.J."/>
        </authorList>
    </citation>
    <scope>NUCLEOTIDE SEQUENCE</scope>
</reference>
<evidence type="ECO:0000313" key="2">
    <source>
        <dbReference type="EMBL" id="KKN83000.1"/>
    </source>
</evidence>